<dbReference type="EMBL" id="BFAD01000002">
    <property type="protein sequence ID" value="GBE79384.1"/>
    <property type="molecule type" value="Genomic_DNA"/>
</dbReference>
<evidence type="ECO:0000313" key="1">
    <source>
        <dbReference type="EMBL" id="GBE79384.1"/>
    </source>
</evidence>
<dbReference type="Proteomes" id="UP000287166">
    <property type="component" value="Unassembled WGS sequence"/>
</dbReference>
<dbReference type="RefSeq" id="XP_027610297.1">
    <property type="nucleotide sequence ID" value="XM_027754496.1"/>
</dbReference>
<dbReference type="AlphaFoldDB" id="A0A401GB42"/>
<evidence type="ECO:0000313" key="2">
    <source>
        <dbReference type="Proteomes" id="UP000287166"/>
    </source>
</evidence>
<accession>A0A401GB42</accession>
<name>A0A401GB42_9APHY</name>
<proteinExistence type="predicted"/>
<reference evidence="1 2" key="1">
    <citation type="journal article" date="2018" name="Sci. Rep.">
        <title>Genome sequence of the cauliflower mushroom Sparassis crispa (Hanabiratake) and its association with beneficial usage.</title>
        <authorList>
            <person name="Kiyama R."/>
            <person name="Furutani Y."/>
            <person name="Kawaguchi K."/>
            <person name="Nakanishi T."/>
        </authorList>
    </citation>
    <scope>NUCLEOTIDE SEQUENCE [LARGE SCALE GENOMIC DNA]</scope>
</reference>
<keyword evidence="2" id="KW-1185">Reference proteome</keyword>
<comment type="caution">
    <text evidence="1">The sequence shown here is derived from an EMBL/GenBank/DDBJ whole genome shotgun (WGS) entry which is preliminary data.</text>
</comment>
<gene>
    <name evidence="1" type="ORF">SCP_0205820</name>
</gene>
<organism evidence="1 2">
    <name type="scientific">Sparassis crispa</name>
    <dbReference type="NCBI Taxonomy" id="139825"/>
    <lineage>
        <taxon>Eukaryota</taxon>
        <taxon>Fungi</taxon>
        <taxon>Dikarya</taxon>
        <taxon>Basidiomycota</taxon>
        <taxon>Agaricomycotina</taxon>
        <taxon>Agaricomycetes</taxon>
        <taxon>Polyporales</taxon>
        <taxon>Sparassidaceae</taxon>
        <taxon>Sparassis</taxon>
    </lineage>
</organism>
<sequence length="65" mass="7123">MNDIPFNFVKNQLATGTALHGLSANFTEDLSPTKEEILKQAASSFYSVPGDCILNPHILPDYDVL</sequence>
<protein>
    <submittedName>
        <fullName evidence="1">Uncharacterized protein</fullName>
    </submittedName>
</protein>
<dbReference type="GeneID" id="38776301"/>
<dbReference type="InParanoid" id="A0A401GB42"/>